<name>A0A9Q0YLC6_HOLLE</name>
<keyword evidence="4" id="KW-0804">Transcription</keyword>
<dbReference type="EMBL" id="JAIZAY010000018">
    <property type="protein sequence ID" value="KAJ8024562.1"/>
    <property type="molecule type" value="Genomic_DNA"/>
</dbReference>
<dbReference type="GO" id="GO:0000977">
    <property type="term" value="F:RNA polymerase II transcription regulatory region sequence-specific DNA binding"/>
    <property type="evidence" value="ECO:0007669"/>
    <property type="project" value="TreeGrafter"/>
</dbReference>
<dbReference type="GO" id="GO:0005634">
    <property type="term" value="C:nucleus"/>
    <property type="evidence" value="ECO:0007669"/>
    <property type="project" value="UniProtKB-SubCell"/>
</dbReference>
<feature type="region of interest" description="Disordered" evidence="6">
    <location>
        <begin position="21"/>
        <end position="52"/>
    </location>
</feature>
<evidence type="ECO:0000256" key="2">
    <source>
        <dbReference type="ARBA" id="ARBA00023015"/>
    </source>
</evidence>
<dbReference type="SMART" id="SM00353">
    <property type="entry name" value="HLH"/>
    <property type="match status" value="1"/>
</dbReference>
<dbReference type="InterPro" id="IPR036638">
    <property type="entry name" value="HLH_DNA-bd_sf"/>
</dbReference>
<evidence type="ECO:0000259" key="7">
    <source>
        <dbReference type="PROSITE" id="PS50888"/>
    </source>
</evidence>
<dbReference type="SUPFAM" id="SSF47459">
    <property type="entry name" value="HLH, helix-loop-helix DNA-binding domain"/>
    <property type="match status" value="1"/>
</dbReference>
<dbReference type="Gene3D" id="4.10.280.10">
    <property type="entry name" value="Helix-loop-helix DNA-binding domain"/>
    <property type="match status" value="1"/>
</dbReference>
<dbReference type="InterPro" id="IPR011598">
    <property type="entry name" value="bHLH_dom"/>
</dbReference>
<evidence type="ECO:0000256" key="3">
    <source>
        <dbReference type="ARBA" id="ARBA00023125"/>
    </source>
</evidence>
<accession>A0A9Q0YLC6</accession>
<organism evidence="8 9">
    <name type="scientific">Holothuria leucospilota</name>
    <name type="common">Black long sea cucumber</name>
    <name type="synonym">Mertensiothuria leucospilota</name>
    <dbReference type="NCBI Taxonomy" id="206669"/>
    <lineage>
        <taxon>Eukaryota</taxon>
        <taxon>Metazoa</taxon>
        <taxon>Echinodermata</taxon>
        <taxon>Eleutherozoa</taxon>
        <taxon>Echinozoa</taxon>
        <taxon>Holothuroidea</taxon>
        <taxon>Aspidochirotacea</taxon>
        <taxon>Aspidochirotida</taxon>
        <taxon>Holothuriidae</taxon>
        <taxon>Holothuria</taxon>
    </lineage>
</organism>
<keyword evidence="9" id="KW-1185">Reference proteome</keyword>
<dbReference type="AlphaFoldDB" id="A0A9Q0YLC6"/>
<sequence>MYGNTTIQAMAKRKFDRAFSMDSGIFPDQQTDEERRSNSSSPGDTFGDTCNNKCFTNQQGLGEDQGELSPGGTHYRGARTTANARERDRTHSVNSAFTALREMIPTEPKDRKLSKIETLRLATSYINHLGTLLLLGDEDIDQPCMHRAMMTPGSENRPRVICTFCLSRVRNKQSRHGKMNVPRGIVGHHHHHHAAMMR</sequence>
<dbReference type="Pfam" id="PF00010">
    <property type="entry name" value="HLH"/>
    <property type="match status" value="1"/>
</dbReference>
<dbReference type="OrthoDB" id="10055449at2759"/>
<evidence type="ECO:0000256" key="1">
    <source>
        <dbReference type="ARBA" id="ARBA00004123"/>
    </source>
</evidence>
<dbReference type="FunFam" id="4.10.280.10:FF:000010">
    <property type="entry name" value="Scleraxis bHLH transcription factor"/>
    <property type="match status" value="1"/>
</dbReference>
<dbReference type="GO" id="GO:0046983">
    <property type="term" value="F:protein dimerization activity"/>
    <property type="evidence" value="ECO:0007669"/>
    <property type="project" value="InterPro"/>
</dbReference>
<dbReference type="GO" id="GO:0000981">
    <property type="term" value="F:DNA-binding transcription factor activity, RNA polymerase II-specific"/>
    <property type="evidence" value="ECO:0007669"/>
    <property type="project" value="TreeGrafter"/>
</dbReference>
<dbReference type="CDD" id="cd11465">
    <property type="entry name" value="bHLH_TS_scleraxis_like"/>
    <property type="match status" value="1"/>
</dbReference>
<dbReference type="GO" id="GO:0032502">
    <property type="term" value="P:developmental process"/>
    <property type="evidence" value="ECO:0007669"/>
    <property type="project" value="TreeGrafter"/>
</dbReference>
<keyword evidence="3" id="KW-0238">DNA-binding</keyword>
<dbReference type="PANTHER" id="PTHR23349">
    <property type="entry name" value="BASIC HELIX-LOOP-HELIX TRANSCRIPTION FACTOR, TWIST"/>
    <property type="match status" value="1"/>
</dbReference>
<dbReference type="PROSITE" id="PS50888">
    <property type="entry name" value="BHLH"/>
    <property type="match status" value="1"/>
</dbReference>
<keyword evidence="2" id="KW-0805">Transcription regulation</keyword>
<feature type="compositionally biased region" description="Polar residues" evidence="6">
    <location>
        <begin position="38"/>
        <end position="52"/>
    </location>
</feature>
<dbReference type="InterPro" id="IPR050283">
    <property type="entry name" value="E-box_TF_Regulators"/>
</dbReference>
<evidence type="ECO:0000256" key="6">
    <source>
        <dbReference type="SAM" id="MobiDB-lite"/>
    </source>
</evidence>
<keyword evidence="5" id="KW-0539">Nucleus</keyword>
<dbReference type="PANTHER" id="PTHR23349:SF42">
    <property type="entry name" value="BHLH DOMAIN-CONTAINING PROTEIN"/>
    <property type="match status" value="1"/>
</dbReference>
<comment type="caution">
    <text evidence="8">The sequence shown here is derived from an EMBL/GenBank/DDBJ whole genome shotgun (WGS) entry which is preliminary data.</text>
</comment>
<evidence type="ECO:0000313" key="9">
    <source>
        <dbReference type="Proteomes" id="UP001152320"/>
    </source>
</evidence>
<feature type="region of interest" description="Disordered" evidence="6">
    <location>
        <begin position="173"/>
        <end position="198"/>
    </location>
</feature>
<gene>
    <name evidence="8" type="ORF">HOLleu_34501</name>
</gene>
<evidence type="ECO:0000313" key="8">
    <source>
        <dbReference type="EMBL" id="KAJ8024562.1"/>
    </source>
</evidence>
<evidence type="ECO:0000256" key="5">
    <source>
        <dbReference type="ARBA" id="ARBA00023242"/>
    </source>
</evidence>
<proteinExistence type="predicted"/>
<comment type="subcellular location">
    <subcellularLocation>
        <location evidence="1">Nucleus</location>
    </subcellularLocation>
</comment>
<feature type="domain" description="BHLH" evidence="7">
    <location>
        <begin position="77"/>
        <end position="129"/>
    </location>
</feature>
<evidence type="ECO:0000256" key="4">
    <source>
        <dbReference type="ARBA" id="ARBA00023163"/>
    </source>
</evidence>
<dbReference type="Proteomes" id="UP001152320">
    <property type="component" value="Chromosome 18"/>
</dbReference>
<reference evidence="8" key="1">
    <citation type="submission" date="2021-10" db="EMBL/GenBank/DDBJ databases">
        <title>Tropical sea cucumber genome reveals ecological adaptation and Cuvierian tubules defense mechanism.</title>
        <authorList>
            <person name="Chen T."/>
        </authorList>
    </citation>
    <scope>NUCLEOTIDE SEQUENCE</scope>
    <source>
        <strain evidence="8">Nanhai2018</strain>
        <tissue evidence="8">Muscle</tissue>
    </source>
</reference>
<feature type="compositionally biased region" description="Basic residues" evidence="6">
    <location>
        <begin position="186"/>
        <end position="198"/>
    </location>
</feature>
<protein>
    <submittedName>
        <fullName evidence="8">Transcription factor 15</fullName>
    </submittedName>
</protein>